<gene>
    <name evidence="1" type="ORF">G113_16943</name>
</gene>
<dbReference type="AlphaFoldDB" id="R1F1X3"/>
<evidence type="ECO:0000313" key="2">
    <source>
        <dbReference type="Proteomes" id="UP000013526"/>
    </source>
</evidence>
<dbReference type="Proteomes" id="UP000013526">
    <property type="component" value="Unassembled WGS sequence"/>
</dbReference>
<name>R1F1X3_9GAMM</name>
<organism evidence="1 2">
    <name type="scientific">Aeromonas molluscorum 848</name>
    <dbReference type="NCBI Taxonomy" id="1268236"/>
    <lineage>
        <taxon>Bacteria</taxon>
        <taxon>Pseudomonadati</taxon>
        <taxon>Pseudomonadota</taxon>
        <taxon>Gammaproteobacteria</taxon>
        <taxon>Aeromonadales</taxon>
        <taxon>Aeromonadaceae</taxon>
        <taxon>Aeromonas</taxon>
    </lineage>
</organism>
<keyword evidence="2" id="KW-1185">Reference proteome</keyword>
<reference evidence="1 2" key="1">
    <citation type="journal article" date="2013" name="Genome Announc.">
        <title>Draft Genome Sequence of Aeromonas molluscorum Strain 848TT, Isolated from Bivalve Molluscs.</title>
        <authorList>
            <person name="Spataro N."/>
            <person name="Farfan M."/>
            <person name="Albarral V."/>
            <person name="Sanglas A."/>
            <person name="Loren J.G."/>
            <person name="Fuste M.C."/>
            <person name="Bosch E."/>
        </authorList>
    </citation>
    <scope>NUCLEOTIDE SEQUENCE [LARGE SCALE GENOMIC DNA]</scope>
    <source>
        <strain evidence="1 2">848</strain>
    </source>
</reference>
<dbReference type="EMBL" id="AQGQ01000151">
    <property type="protein sequence ID" value="EOD53938.1"/>
    <property type="molecule type" value="Genomic_DNA"/>
</dbReference>
<sequence length="73" mass="8287">MGKPSWKEDQGLFCEYARLSAFVIKSELTASQQMKMSPRRIVLAMRVLAQVACEKQLGTWGCVCQKDGKRIHI</sequence>
<accession>R1F1X3</accession>
<proteinExistence type="predicted"/>
<evidence type="ECO:0000313" key="1">
    <source>
        <dbReference type="EMBL" id="EOD53938.1"/>
    </source>
</evidence>
<protein>
    <submittedName>
        <fullName evidence="1">Uncharacterized protein</fullName>
    </submittedName>
</protein>
<comment type="caution">
    <text evidence="1">The sequence shown here is derived from an EMBL/GenBank/DDBJ whole genome shotgun (WGS) entry which is preliminary data.</text>
</comment>